<dbReference type="GO" id="GO:0004519">
    <property type="term" value="F:endonuclease activity"/>
    <property type="evidence" value="ECO:0007669"/>
    <property type="project" value="UniProtKB-KW"/>
</dbReference>
<keyword evidence="2" id="KW-0540">Nuclease</keyword>
<dbReference type="InterPro" id="IPR050535">
    <property type="entry name" value="DNA_Repair-Maintenance_Comp"/>
</dbReference>
<dbReference type="InterPro" id="IPR029052">
    <property type="entry name" value="Metallo-depent_PP-like"/>
</dbReference>
<dbReference type="InterPro" id="IPR004843">
    <property type="entry name" value="Calcineurin-like_PHP"/>
</dbReference>
<keyword evidence="2" id="KW-0378">Hydrolase</keyword>
<protein>
    <submittedName>
        <fullName evidence="2">Recombination-related endonuclease</fullName>
    </submittedName>
</protein>
<sequence length="355" mass="40000">MKILHLGDLHNGVKDDDPWHEDIVEHAFVQAIDYSKANGITQWLQSGDFFDVRKAVSQRTMNFVRTRLTPKLKEAGITCFVIVGNHDMQKKDRIHPNSVTEILGKDDTYVVIDEPTTVNFEGLDYDLIPWMCKENASDIFEFVKKSDSPWCLGHWELSGFYFYKNIPSSGYSADFLKKYEKVVSGHFHTQSDGGNIHYIGTPYTITAGDEDEPRGFWILDTETRDFEFVPNAKTWHKRLTYPGVTPEEIRSCSGCSVRLIANEVDAGLTKVEFLLSRVVHDLRTINKAVKVEVDSSTDISDDGETIDVQAASISEGPKTIMGLFAETVKNSAIDTDHKDAIIMMANELYAEASTL</sequence>
<dbReference type="EMBL" id="KY290948">
    <property type="protein sequence ID" value="APU00517.1"/>
    <property type="molecule type" value="Genomic_DNA"/>
</dbReference>
<feature type="domain" description="Calcineurin-like phosphoesterase" evidence="1">
    <location>
        <begin position="1"/>
        <end position="189"/>
    </location>
</feature>
<name>A0A219Y977_9CAUD</name>
<reference evidence="2 3" key="1">
    <citation type="journal article" date="2017" name="Sci. Rep.">
        <title>Characterization and diversity of phages infecting Aeromonas salmonicida subsp. salmonicida.</title>
        <authorList>
            <person name="Vincent A.T."/>
            <person name="Paquet V.E."/>
            <person name="Bernatchez A."/>
            <person name="Tremblay D.M."/>
            <person name="Moineau S."/>
            <person name="Charette S.J."/>
        </authorList>
    </citation>
    <scope>NUCLEOTIDE SEQUENCE [LARGE SCALE GENOMIC DNA]</scope>
</reference>
<dbReference type="Gene3D" id="3.60.21.10">
    <property type="match status" value="1"/>
</dbReference>
<organism evidence="2 3">
    <name type="scientific">Aeromonas phage 44RR2.8t.2</name>
    <dbReference type="NCBI Taxonomy" id="1932900"/>
    <lineage>
        <taxon>Viruses</taxon>
        <taxon>Duplodnaviria</taxon>
        <taxon>Heunggongvirae</taxon>
        <taxon>Uroviricota</taxon>
        <taxon>Caudoviricetes</taxon>
        <taxon>Pantevenvirales</taxon>
        <taxon>Straboviridae</taxon>
        <taxon>Biquartavirus</taxon>
        <taxon>Biquartavirus 44RR2</taxon>
    </lineage>
</organism>
<dbReference type="GO" id="GO:0016787">
    <property type="term" value="F:hydrolase activity"/>
    <property type="evidence" value="ECO:0007669"/>
    <property type="project" value="InterPro"/>
</dbReference>
<dbReference type="SUPFAM" id="SSF56300">
    <property type="entry name" value="Metallo-dependent phosphatases"/>
    <property type="match status" value="1"/>
</dbReference>
<dbReference type="Pfam" id="PF00149">
    <property type="entry name" value="Metallophos"/>
    <property type="match status" value="1"/>
</dbReference>
<evidence type="ECO:0000313" key="3">
    <source>
        <dbReference type="Proteomes" id="UP000222894"/>
    </source>
</evidence>
<dbReference type="Proteomes" id="UP000222894">
    <property type="component" value="Genome"/>
</dbReference>
<evidence type="ECO:0000313" key="2">
    <source>
        <dbReference type="EMBL" id="APU00517.1"/>
    </source>
</evidence>
<dbReference type="PANTHER" id="PTHR30337">
    <property type="entry name" value="COMPONENT OF ATP-DEPENDENT DSDNA EXONUCLEASE"/>
    <property type="match status" value="1"/>
</dbReference>
<accession>A0A219Y977</accession>
<evidence type="ECO:0000259" key="1">
    <source>
        <dbReference type="Pfam" id="PF00149"/>
    </source>
</evidence>
<proteinExistence type="predicted"/>
<keyword evidence="2" id="KW-0255">Endonuclease</keyword>